<dbReference type="RefSeq" id="WP_054521392.1">
    <property type="nucleotide sequence ID" value="NZ_LGKO01000003.1"/>
</dbReference>
<name>A0A0P6XIF3_9CHLR</name>
<dbReference type="Pfam" id="PF01596">
    <property type="entry name" value="Methyltransf_3"/>
    <property type="match status" value="1"/>
</dbReference>
<dbReference type="AlphaFoldDB" id="A0A0P6XIF3"/>
<evidence type="ECO:0000313" key="4">
    <source>
        <dbReference type="EMBL" id="KPL83409.1"/>
    </source>
</evidence>
<accession>A0A0P6XIF3</accession>
<comment type="caution">
    <text evidence="4">The sequence shown here is derived from an EMBL/GenBank/DDBJ whole genome shotgun (WGS) entry which is preliminary data.</text>
</comment>
<reference evidence="4 5" key="1">
    <citation type="submission" date="2015-07" db="EMBL/GenBank/DDBJ databases">
        <title>Whole genome sequence of Thermanaerothrix daxensis DSM 23592.</title>
        <authorList>
            <person name="Hemp J."/>
            <person name="Ward L.M."/>
            <person name="Pace L.A."/>
            <person name="Fischer W.W."/>
        </authorList>
    </citation>
    <scope>NUCLEOTIDE SEQUENCE [LARGE SCALE GENOMIC DNA]</scope>
    <source>
        <strain evidence="4 5">GNS-1</strain>
    </source>
</reference>
<dbReference type="Proteomes" id="UP000050544">
    <property type="component" value="Unassembled WGS sequence"/>
</dbReference>
<dbReference type="InterPro" id="IPR029063">
    <property type="entry name" value="SAM-dependent_MTases_sf"/>
</dbReference>
<dbReference type="STRING" id="869279.SE15_06950"/>
<dbReference type="GO" id="GO:0032259">
    <property type="term" value="P:methylation"/>
    <property type="evidence" value="ECO:0007669"/>
    <property type="project" value="UniProtKB-KW"/>
</dbReference>
<proteinExistence type="predicted"/>
<organism evidence="4 5">
    <name type="scientific">Thermanaerothrix daxensis</name>
    <dbReference type="NCBI Taxonomy" id="869279"/>
    <lineage>
        <taxon>Bacteria</taxon>
        <taxon>Bacillati</taxon>
        <taxon>Chloroflexota</taxon>
        <taxon>Anaerolineae</taxon>
        <taxon>Anaerolineales</taxon>
        <taxon>Anaerolineaceae</taxon>
        <taxon>Thermanaerothrix</taxon>
    </lineage>
</organism>
<keyword evidence="5" id="KW-1185">Reference proteome</keyword>
<dbReference type="OrthoDB" id="9799672at2"/>
<dbReference type="EMBL" id="LGKO01000003">
    <property type="protein sequence ID" value="KPL83409.1"/>
    <property type="molecule type" value="Genomic_DNA"/>
</dbReference>
<evidence type="ECO:0000256" key="2">
    <source>
        <dbReference type="ARBA" id="ARBA00022679"/>
    </source>
</evidence>
<dbReference type="Gene3D" id="3.40.50.150">
    <property type="entry name" value="Vaccinia Virus protein VP39"/>
    <property type="match status" value="1"/>
</dbReference>
<protein>
    <submittedName>
        <fullName evidence="4">Methyltransferase</fullName>
    </submittedName>
</protein>
<dbReference type="InterPro" id="IPR002935">
    <property type="entry name" value="SAM_O-MeTrfase"/>
</dbReference>
<evidence type="ECO:0000256" key="1">
    <source>
        <dbReference type="ARBA" id="ARBA00022603"/>
    </source>
</evidence>
<keyword evidence="3" id="KW-0949">S-adenosyl-L-methionine</keyword>
<gene>
    <name evidence="4" type="ORF">SE15_06950</name>
</gene>
<evidence type="ECO:0000313" key="5">
    <source>
        <dbReference type="Proteomes" id="UP000050544"/>
    </source>
</evidence>
<dbReference type="GO" id="GO:0008171">
    <property type="term" value="F:O-methyltransferase activity"/>
    <property type="evidence" value="ECO:0007669"/>
    <property type="project" value="InterPro"/>
</dbReference>
<dbReference type="PROSITE" id="PS51682">
    <property type="entry name" value="SAM_OMT_I"/>
    <property type="match status" value="1"/>
</dbReference>
<keyword evidence="1 4" id="KW-0489">Methyltransferase</keyword>
<evidence type="ECO:0000256" key="3">
    <source>
        <dbReference type="ARBA" id="ARBA00022691"/>
    </source>
</evidence>
<keyword evidence="2 4" id="KW-0808">Transferase</keyword>
<dbReference type="SUPFAM" id="SSF53335">
    <property type="entry name" value="S-adenosyl-L-methionine-dependent methyltransferases"/>
    <property type="match status" value="1"/>
</dbReference>
<sequence length="196" mass="21783">MFYAIRPEMLARMQELEARDARERAAGLPASQRLRQVAPQTGRLLALMAASAPAGTWVEIGTGGGYSTLWIALAAEVTRQRVITFEVAPEKVLLARETFRVSGVEEVVSLVEGDALAYLPHLEEIAFCFLDAEKEIYRACYEAVVPRMVRGGWLIADNVISHREVLRPFVEHALADPRVDALVLPLDRGVLLCRRT</sequence>
<dbReference type="PANTHER" id="PTHR43167:SF1">
    <property type="entry name" value="PUTATIVE (AFU_ORTHOLOGUE AFUA_6G01830)-RELATED"/>
    <property type="match status" value="1"/>
</dbReference>
<dbReference type="PANTHER" id="PTHR43167">
    <property type="entry name" value="PUTATIVE (AFU_ORTHOLOGUE AFUA_6G01830)-RELATED"/>
    <property type="match status" value="1"/>
</dbReference>